<dbReference type="EMBL" id="BTCM01000003">
    <property type="protein sequence ID" value="GMK57151.1"/>
    <property type="molecule type" value="Genomic_DNA"/>
</dbReference>
<dbReference type="GO" id="GO:0016020">
    <property type="term" value="C:membrane"/>
    <property type="evidence" value="ECO:0007669"/>
    <property type="project" value="UniProtKB-SubCell"/>
</dbReference>
<keyword evidence="6" id="KW-0653">Protein transport</keyword>
<feature type="compositionally biased region" description="Basic and acidic residues" evidence="9">
    <location>
        <begin position="15"/>
        <end position="24"/>
    </location>
</feature>
<keyword evidence="3" id="KW-0813">Transport</keyword>
<gene>
    <name evidence="11" type="ORF">CspeluHIS016_0309910</name>
</gene>
<protein>
    <recommendedName>
        <fullName evidence="13">OPT family small oligopeptide transporter</fullName>
    </recommendedName>
</protein>
<accession>A0AAD3TV78</accession>
<keyword evidence="8 10" id="KW-0472">Membrane</keyword>
<feature type="region of interest" description="Disordered" evidence="9">
    <location>
        <begin position="1"/>
        <end position="48"/>
    </location>
</feature>
<dbReference type="GO" id="GO:0015031">
    <property type="term" value="P:protein transport"/>
    <property type="evidence" value="ECO:0007669"/>
    <property type="project" value="UniProtKB-KW"/>
</dbReference>
<dbReference type="InterPro" id="IPR004813">
    <property type="entry name" value="OPT"/>
</dbReference>
<comment type="subcellular location">
    <subcellularLocation>
        <location evidence="1">Membrane</location>
        <topology evidence="1">Multi-pass membrane protein</topology>
    </subcellularLocation>
</comment>
<evidence type="ECO:0000256" key="1">
    <source>
        <dbReference type="ARBA" id="ARBA00004141"/>
    </source>
</evidence>
<organism evidence="11 12">
    <name type="scientific">Cutaneotrichosporon spelunceum</name>
    <dbReference type="NCBI Taxonomy" id="1672016"/>
    <lineage>
        <taxon>Eukaryota</taxon>
        <taxon>Fungi</taxon>
        <taxon>Dikarya</taxon>
        <taxon>Basidiomycota</taxon>
        <taxon>Agaricomycotina</taxon>
        <taxon>Tremellomycetes</taxon>
        <taxon>Trichosporonales</taxon>
        <taxon>Trichosporonaceae</taxon>
        <taxon>Cutaneotrichosporon</taxon>
    </lineage>
</organism>
<name>A0AAD3TV78_9TREE</name>
<evidence type="ECO:0000313" key="12">
    <source>
        <dbReference type="Proteomes" id="UP001222932"/>
    </source>
</evidence>
<dbReference type="NCBIfam" id="TIGR00728">
    <property type="entry name" value="OPT_sfam"/>
    <property type="match status" value="2"/>
</dbReference>
<dbReference type="GO" id="GO:0035673">
    <property type="term" value="F:oligopeptide transmembrane transporter activity"/>
    <property type="evidence" value="ECO:0007669"/>
    <property type="project" value="InterPro"/>
</dbReference>
<reference evidence="11" key="1">
    <citation type="journal article" date="2023" name="BMC Genomics">
        <title>Chromosome-level genome assemblies of Cutaneotrichosporon spp. (Trichosporonales, Basidiomycota) reveal imbalanced evolution between nucleotide sequences and chromosome synteny.</title>
        <authorList>
            <person name="Kobayashi Y."/>
            <person name="Kayamori A."/>
            <person name="Aoki K."/>
            <person name="Shiwa Y."/>
            <person name="Matsutani M."/>
            <person name="Fujita N."/>
            <person name="Sugita T."/>
            <person name="Iwasaki W."/>
            <person name="Tanaka N."/>
            <person name="Takashima M."/>
        </authorList>
    </citation>
    <scope>NUCLEOTIDE SEQUENCE</scope>
    <source>
        <strain evidence="11">HIS016</strain>
    </source>
</reference>
<dbReference type="Proteomes" id="UP001222932">
    <property type="component" value="Unassembled WGS sequence"/>
</dbReference>
<feature type="transmembrane region" description="Helical" evidence="10">
    <location>
        <begin position="336"/>
        <end position="357"/>
    </location>
</feature>
<evidence type="ECO:0000256" key="8">
    <source>
        <dbReference type="ARBA" id="ARBA00023136"/>
    </source>
</evidence>
<dbReference type="Pfam" id="PF03169">
    <property type="entry name" value="OPT"/>
    <property type="match status" value="1"/>
</dbReference>
<evidence type="ECO:0000256" key="4">
    <source>
        <dbReference type="ARBA" id="ARBA00022692"/>
    </source>
</evidence>
<keyword evidence="12" id="KW-1185">Reference proteome</keyword>
<feature type="transmembrane region" description="Helical" evidence="10">
    <location>
        <begin position="258"/>
        <end position="276"/>
    </location>
</feature>
<feature type="transmembrane region" description="Helical" evidence="10">
    <location>
        <begin position="161"/>
        <end position="186"/>
    </location>
</feature>
<feature type="transmembrane region" description="Helical" evidence="10">
    <location>
        <begin position="198"/>
        <end position="219"/>
    </location>
</feature>
<comment type="caution">
    <text evidence="11">The sequence shown here is derived from an EMBL/GenBank/DDBJ whole genome shotgun (WGS) entry which is preliminary data.</text>
</comment>
<evidence type="ECO:0008006" key="13">
    <source>
        <dbReference type="Google" id="ProtNLM"/>
    </source>
</evidence>
<feature type="transmembrane region" description="Helical" evidence="10">
    <location>
        <begin position="87"/>
        <end position="111"/>
    </location>
</feature>
<reference evidence="11" key="2">
    <citation type="submission" date="2023-06" db="EMBL/GenBank/DDBJ databases">
        <authorList>
            <person name="Kobayashi Y."/>
            <person name="Kayamori A."/>
            <person name="Aoki K."/>
            <person name="Shiwa Y."/>
            <person name="Fujita N."/>
            <person name="Sugita T."/>
            <person name="Iwasaki W."/>
            <person name="Tanaka N."/>
            <person name="Takashima M."/>
        </authorList>
    </citation>
    <scope>NUCLEOTIDE SEQUENCE</scope>
    <source>
        <strain evidence="11">HIS016</strain>
    </source>
</reference>
<feature type="transmembrane region" description="Helical" evidence="10">
    <location>
        <begin position="598"/>
        <end position="617"/>
    </location>
</feature>
<evidence type="ECO:0000256" key="3">
    <source>
        <dbReference type="ARBA" id="ARBA00022448"/>
    </source>
</evidence>
<keyword evidence="7 10" id="KW-1133">Transmembrane helix</keyword>
<keyword evidence="5" id="KW-0571">Peptide transport</keyword>
<feature type="transmembrane region" description="Helical" evidence="10">
    <location>
        <begin position="445"/>
        <end position="468"/>
    </location>
</feature>
<feature type="transmembrane region" description="Helical" evidence="10">
    <location>
        <begin position="118"/>
        <end position="135"/>
    </location>
</feature>
<evidence type="ECO:0000256" key="5">
    <source>
        <dbReference type="ARBA" id="ARBA00022856"/>
    </source>
</evidence>
<feature type="transmembrane region" description="Helical" evidence="10">
    <location>
        <begin position="644"/>
        <end position="663"/>
    </location>
</feature>
<comment type="similarity">
    <text evidence="2">Belongs to the oligopeptide OPT transporter family.</text>
</comment>
<feature type="transmembrane region" description="Helical" evidence="10">
    <location>
        <begin position="529"/>
        <end position="551"/>
    </location>
</feature>
<evidence type="ECO:0000256" key="10">
    <source>
        <dbReference type="SAM" id="Phobius"/>
    </source>
</evidence>
<evidence type="ECO:0000256" key="6">
    <source>
        <dbReference type="ARBA" id="ARBA00022927"/>
    </source>
</evidence>
<sequence length="723" mass="79501">MSVRPEEAEAYELPEIDRSPKLDALDDDVEQLPLLDDEDKRSSVDSDDSGLGFVQAAHEDQLVSSTDIEALIARSVPSTDDPTLPTLTVRVMVLGCFFCIIGAAASTVFYFKSNAPSFSSYFVILATYPLGHALASERLIPRHKKLFGVDLNPGPFSVKEAILISVLSSSGAMSAYAADILAMLDLYYKAPLATIPSIILLLTTQCIGFGLAGTLYNLLVARPAMYWPSTLVVVQLFTTLYGNATTNKVASALTKRRLNVFLAVFIFTFLWQFLPFLFFPMLTSVAVLCLVNNENWWMRTFGGAYTGLGMLDFSFDWSSIGTSGPLFTPPWALANWFAGLVGMIWVIVPIMLIFNFWDAREFPSPLSPGLFNATYHPFDVPSVLNSDLSFNDEAWKSAAPLLLTPYFTLMRNYLPVPQWWYIAMLAVNFAAAVLMVMTSPLQTPIWALVLSLAIATVFLVPIGVVAAVSNTQIGLNVITEFVAGFLMPGKPIGNVTFKCFGYMAMSQALQLIQDLKLGWYTSIPPREMFLVQTIGTVLGALTNYVTLLSVLSSKRPYLDGTTPDPTGQWTGRRPGIFYSASIIWGAVSPRRFFAGKYWVLYLGFPFGALLPFVLWLAHRQWPGMKINKVCVPVVLSAAILLPEYPSNIILTGGITAFAVNSWIAKQYPKLHGQFVYVISSGLDAGTSITALAIYFLFSVLTQWTAPNWFGNSAVDSEHCKPGS</sequence>
<keyword evidence="4 10" id="KW-0812">Transmembrane</keyword>
<evidence type="ECO:0000256" key="7">
    <source>
        <dbReference type="ARBA" id="ARBA00022989"/>
    </source>
</evidence>
<dbReference type="AlphaFoldDB" id="A0AAD3TV78"/>
<feature type="transmembrane region" description="Helical" evidence="10">
    <location>
        <begin position="675"/>
        <end position="697"/>
    </location>
</feature>
<dbReference type="InterPro" id="IPR004648">
    <property type="entry name" value="Oligpept_transpt"/>
</dbReference>
<feature type="transmembrane region" description="Helical" evidence="10">
    <location>
        <begin position="419"/>
        <end position="438"/>
    </location>
</feature>
<evidence type="ECO:0000256" key="2">
    <source>
        <dbReference type="ARBA" id="ARBA00008807"/>
    </source>
</evidence>
<proteinExistence type="inferred from homology"/>
<evidence type="ECO:0000256" key="9">
    <source>
        <dbReference type="SAM" id="MobiDB-lite"/>
    </source>
</evidence>
<dbReference type="PANTHER" id="PTHR22601">
    <property type="entry name" value="ISP4 LIKE PROTEIN"/>
    <property type="match status" value="1"/>
</dbReference>
<evidence type="ECO:0000313" key="11">
    <source>
        <dbReference type="EMBL" id="GMK57151.1"/>
    </source>
</evidence>